<proteinExistence type="predicted"/>
<organism evidence="2 3">
    <name type="scientific">Microbispora triticiradicis</name>
    <dbReference type="NCBI Taxonomy" id="2200763"/>
    <lineage>
        <taxon>Bacteria</taxon>
        <taxon>Bacillati</taxon>
        <taxon>Actinomycetota</taxon>
        <taxon>Actinomycetes</taxon>
        <taxon>Streptosporangiales</taxon>
        <taxon>Streptosporangiaceae</taxon>
        <taxon>Microbispora</taxon>
    </lineage>
</organism>
<evidence type="ECO:0000313" key="2">
    <source>
        <dbReference type="EMBL" id="TLP55676.1"/>
    </source>
</evidence>
<dbReference type="EMBL" id="VANP01000010">
    <property type="protein sequence ID" value="TLP55676.1"/>
    <property type="molecule type" value="Genomic_DNA"/>
</dbReference>
<keyword evidence="3" id="KW-1185">Reference proteome</keyword>
<name>A0A5R8YSF4_9ACTN</name>
<comment type="caution">
    <text evidence="2">The sequence shown here is derived from an EMBL/GenBank/DDBJ whole genome shotgun (WGS) entry which is preliminary data.</text>
</comment>
<dbReference type="AlphaFoldDB" id="A0A5R8YSF4"/>
<reference evidence="2" key="1">
    <citation type="submission" date="2019-05" db="EMBL/GenBank/DDBJ databases">
        <title>Isolation, diversity and antifungal activity of Actinobacteria from wheat.</title>
        <authorList>
            <person name="Yu B."/>
        </authorList>
    </citation>
    <scope>NUCLEOTIDE SEQUENCE [LARGE SCALE GENOMIC DNA]</scope>
    <source>
        <strain evidence="2">NEAU-HEGS1-5</strain>
    </source>
</reference>
<dbReference type="OrthoDB" id="3694892at2"/>
<dbReference type="Proteomes" id="UP000309033">
    <property type="component" value="Unassembled WGS sequence"/>
</dbReference>
<sequence>MTPVWKSKHLLGVLAACLTVSTVPPAAAAAKAGPAQPARAACSTWQYITDSGMPIYNGAGTGTGVKDYTRSNGFVNITQFDGDWRGGNFYTDPGPVWYTSGWIHLTHIHYVRCW</sequence>
<gene>
    <name evidence="2" type="ORF">FED44_24845</name>
</gene>
<feature type="chain" id="PRO_5038555340" evidence="1">
    <location>
        <begin position="29"/>
        <end position="114"/>
    </location>
</feature>
<evidence type="ECO:0000313" key="3">
    <source>
        <dbReference type="Proteomes" id="UP000309033"/>
    </source>
</evidence>
<feature type="signal peptide" evidence="1">
    <location>
        <begin position="1"/>
        <end position="28"/>
    </location>
</feature>
<keyword evidence="1" id="KW-0732">Signal</keyword>
<protein>
    <submittedName>
        <fullName evidence="2">Uncharacterized protein</fullName>
    </submittedName>
</protein>
<evidence type="ECO:0000256" key="1">
    <source>
        <dbReference type="SAM" id="SignalP"/>
    </source>
</evidence>
<accession>A0A5R8YSF4</accession>